<dbReference type="AlphaFoldDB" id="L9JD16"/>
<sequence length="239" mass="26089">MHSIGTAGAGGEQSLARRTVVLRAEDRESLSSQEPHRFSSVSLVLDSVSNHWLERNYTQFPVPWRNHTGAQLPLDPGICDPDWHQQTTVADTLRAGTVALDALGARTRLILTWPQRNQHSRSSLDPRKLLNCREHRPSVLFIQYVCVSPPAVGHWDQGADLTALCAQGLVLSRLCPAPPGSPQLCPDVRLQGSLHCQDPAKVPARDPAGTCSSAEKTNELDKLVAMPCPRSTPALYSSQ</sequence>
<reference evidence="2" key="2">
    <citation type="journal article" date="2013" name="Nat. Commun.">
        <title>Genome of the Chinese tree shrew.</title>
        <authorList>
            <person name="Fan Y."/>
            <person name="Huang Z.Y."/>
            <person name="Cao C.C."/>
            <person name="Chen C.S."/>
            <person name="Chen Y.X."/>
            <person name="Fan D.D."/>
            <person name="He J."/>
            <person name="Hou H.L."/>
            <person name="Hu L."/>
            <person name="Hu X.T."/>
            <person name="Jiang X.T."/>
            <person name="Lai R."/>
            <person name="Lang Y.S."/>
            <person name="Liang B."/>
            <person name="Liao S.G."/>
            <person name="Mu D."/>
            <person name="Ma Y.Y."/>
            <person name="Niu Y.Y."/>
            <person name="Sun X.Q."/>
            <person name="Xia J.Q."/>
            <person name="Xiao J."/>
            <person name="Xiong Z.Q."/>
            <person name="Xu L."/>
            <person name="Yang L."/>
            <person name="Zhang Y."/>
            <person name="Zhao W."/>
            <person name="Zhao X.D."/>
            <person name="Zheng Y.T."/>
            <person name="Zhou J.M."/>
            <person name="Zhu Y.B."/>
            <person name="Zhang G.J."/>
            <person name="Wang J."/>
            <person name="Yao Y.G."/>
        </authorList>
    </citation>
    <scope>NUCLEOTIDE SEQUENCE [LARGE SCALE GENOMIC DNA]</scope>
</reference>
<gene>
    <name evidence="1" type="ORF">TREES_T100020981</name>
</gene>
<protein>
    <submittedName>
        <fullName evidence="1">Uncharacterized protein</fullName>
    </submittedName>
</protein>
<accession>L9JD16</accession>
<evidence type="ECO:0000313" key="1">
    <source>
        <dbReference type="EMBL" id="ELW48258.1"/>
    </source>
</evidence>
<dbReference type="InParanoid" id="L9JD16"/>
<organism evidence="1 2">
    <name type="scientific">Tupaia chinensis</name>
    <name type="common">Chinese tree shrew</name>
    <name type="synonym">Tupaia belangeri chinensis</name>
    <dbReference type="NCBI Taxonomy" id="246437"/>
    <lineage>
        <taxon>Eukaryota</taxon>
        <taxon>Metazoa</taxon>
        <taxon>Chordata</taxon>
        <taxon>Craniata</taxon>
        <taxon>Vertebrata</taxon>
        <taxon>Euteleostomi</taxon>
        <taxon>Mammalia</taxon>
        <taxon>Eutheria</taxon>
        <taxon>Euarchontoglires</taxon>
        <taxon>Scandentia</taxon>
        <taxon>Tupaiidae</taxon>
        <taxon>Tupaia</taxon>
    </lineage>
</organism>
<keyword evidence="2" id="KW-1185">Reference proteome</keyword>
<dbReference type="Proteomes" id="UP000011518">
    <property type="component" value="Unassembled WGS sequence"/>
</dbReference>
<evidence type="ECO:0000313" key="2">
    <source>
        <dbReference type="Proteomes" id="UP000011518"/>
    </source>
</evidence>
<reference evidence="2" key="1">
    <citation type="submission" date="2012-07" db="EMBL/GenBank/DDBJ databases">
        <title>Genome of the Chinese tree shrew, a rising model animal genetically related to primates.</title>
        <authorList>
            <person name="Zhang G."/>
            <person name="Fan Y."/>
            <person name="Yao Y."/>
            <person name="Huang Z."/>
        </authorList>
    </citation>
    <scope>NUCLEOTIDE SEQUENCE [LARGE SCALE GENOMIC DNA]</scope>
</reference>
<name>L9JD16_TUPCH</name>
<proteinExistence type="predicted"/>
<dbReference type="EMBL" id="KB321067">
    <property type="protein sequence ID" value="ELW48258.1"/>
    <property type="molecule type" value="Genomic_DNA"/>
</dbReference>